<evidence type="ECO:0000259" key="3">
    <source>
        <dbReference type="Pfam" id="PF07687"/>
    </source>
</evidence>
<evidence type="ECO:0000256" key="1">
    <source>
        <dbReference type="ARBA" id="ARBA00022723"/>
    </source>
</evidence>
<reference evidence="4 5" key="1">
    <citation type="submission" date="2021-07" db="EMBL/GenBank/DDBJ databases">
        <authorList>
            <person name="So Y."/>
        </authorList>
    </citation>
    <scope>NUCLEOTIDE SEQUENCE [LARGE SCALE GENOMIC DNA]</scope>
    <source>
        <strain evidence="4 5">HJA6</strain>
    </source>
</reference>
<dbReference type="SUPFAM" id="SSF55031">
    <property type="entry name" value="Bacterial exopeptidase dimerisation domain"/>
    <property type="match status" value="1"/>
</dbReference>
<keyword evidence="5" id="KW-1185">Reference proteome</keyword>
<sequence>MSTEADITAWLASQKDAMLAELAEMVNTDGGSYDKAGVDRTGAQVKRFLESHGIAVEVLPQAKHGDCIRGIVDGGYELGTGNQRSNIVVMGHRDTVFPKGEPDRRPFTIKDGRAYGPGVADMKAGIVMNMFVLAAFKKFGGAPGPLVGLFTGDEEIGSPEGRPVIEAEAQNARVVFNSEPGRASGNVVKARKGGVFSVVDITGKAAHSGGNFEAGISAIGEAAHKIVAIHALTDLKRGITLNVGLIQGGQSVNTTAPSCQFQIDLRYVEVPERDEIMGKIHDIVAKSYIPGTKATLAVKGEFRPLNPSAESERVFSIYQAAAAESGLKVEAEFTGGCADSGFTAALGVPTLCGVGPVGGLAHSPEEYLEVETVVPRAQAMARSIFRLEKAGI</sequence>
<keyword evidence="2" id="KW-0378">Hydrolase</keyword>
<keyword evidence="1" id="KW-0479">Metal-binding</keyword>
<evidence type="ECO:0000313" key="4">
    <source>
        <dbReference type="EMBL" id="MBW6396296.1"/>
    </source>
</evidence>
<dbReference type="InterPro" id="IPR002933">
    <property type="entry name" value="Peptidase_M20"/>
</dbReference>
<gene>
    <name evidence="4" type="ORF">KPL78_00485</name>
</gene>
<proteinExistence type="predicted"/>
<comment type="caution">
    <text evidence="4">The sequence shown here is derived from an EMBL/GenBank/DDBJ whole genome shotgun (WGS) entry which is preliminary data.</text>
</comment>
<dbReference type="EMBL" id="JAHYBZ010000001">
    <property type="protein sequence ID" value="MBW6396296.1"/>
    <property type="molecule type" value="Genomic_DNA"/>
</dbReference>
<name>A0ABS7A1Y4_9PROT</name>
<dbReference type="Proteomes" id="UP001196565">
    <property type="component" value="Unassembled WGS sequence"/>
</dbReference>
<dbReference type="InterPro" id="IPR050072">
    <property type="entry name" value="Peptidase_M20A"/>
</dbReference>
<dbReference type="CDD" id="cd03885">
    <property type="entry name" value="M20_CPDG2"/>
    <property type="match status" value="1"/>
</dbReference>
<dbReference type="PIRSF" id="PIRSF037238">
    <property type="entry name" value="Carboxypeptidase_G2"/>
    <property type="match status" value="1"/>
</dbReference>
<dbReference type="Gene3D" id="3.30.70.360">
    <property type="match status" value="1"/>
</dbReference>
<accession>A0ABS7A1Y4</accession>
<dbReference type="PANTHER" id="PTHR43808:SF9">
    <property type="entry name" value="BLL0789 PROTEIN"/>
    <property type="match status" value="1"/>
</dbReference>
<dbReference type="RefSeq" id="WP_219760684.1">
    <property type="nucleotide sequence ID" value="NZ_JAHYBZ010000001.1"/>
</dbReference>
<dbReference type="InterPro" id="IPR017150">
    <property type="entry name" value="Pept_M20_glutamate_carboxypep"/>
</dbReference>
<evidence type="ECO:0000313" key="5">
    <source>
        <dbReference type="Proteomes" id="UP001196565"/>
    </source>
</evidence>
<feature type="domain" description="Peptidase M20 dimerisation" evidence="3">
    <location>
        <begin position="190"/>
        <end position="290"/>
    </location>
</feature>
<dbReference type="Pfam" id="PF01546">
    <property type="entry name" value="Peptidase_M20"/>
    <property type="match status" value="1"/>
</dbReference>
<dbReference type="InterPro" id="IPR036264">
    <property type="entry name" value="Bact_exopeptidase_dim_dom"/>
</dbReference>
<dbReference type="Pfam" id="PF07687">
    <property type="entry name" value="M20_dimer"/>
    <property type="match status" value="1"/>
</dbReference>
<protein>
    <submittedName>
        <fullName evidence="4">M20 family metallopeptidase</fullName>
    </submittedName>
</protein>
<dbReference type="InterPro" id="IPR011650">
    <property type="entry name" value="Peptidase_M20_dimer"/>
</dbReference>
<dbReference type="Gene3D" id="3.40.630.10">
    <property type="entry name" value="Zn peptidases"/>
    <property type="match status" value="1"/>
</dbReference>
<evidence type="ECO:0000256" key="2">
    <source>
        <dbReference type="ARBA" id="ARBA00022801"/>
    </source>
</evidence>
<organism evidence="4 5">
    <name type="scientific">Roseomonas alba</name>
    <dbReference type="NCBI Taxonomy" id="2846776"/>
    <lineage>
        <taxon>Bacteria</taxon>
        <taxon>Pseudomonadati</taxon>
        <taxon>Pseudomonadota</taxon>
        <taxon>Alphaproteobacteria</taxon>
        <taxon>Acetobacterales</taxon>
        <taxon>Roseomonadaceae</taxon>
        <taxon>Roseomonas</taxon>
    </lineage>
</organism>
<dbReference type="PANTHER" id="PTHR43808">
    <property type="entry name" value="ACETYLORNITHINE DEACETYLASE"/>
    <property type="match status" value="1"/>
</dbReference>
<dbReference type="SUPFAM" id="SSF53187">
    <property type="entry name" value="Zn-dependent exopeptidases"/>
    <property type="match status" value="1"/>
</dbReference>